<dbReference type="HOGENOM" id="CLU_120482_0_0_2"/>
<reference key="2">
    <citation type="journal article" date="2011" name="Extremophiles">
        <title>Genomic analyses of Acidianus hospitalis W1 a host for studying crenarchaeal virus and plasmid life cycles.</title>
        <authorList>
            <person name="You X.Y."/>
            <person name="Liu C."/>
            <person name="Wang S.Y."/>
            <person name="Jiang C.Y."/>
            <person name="Shah S.A."/>
            <person name="Prangishvili D."/>
            <person name="Liu S.J."/>
            <person name="Garrett R.A."/>
        </authorList>
    </citation>
    <scope>NUCLEOTIDE SEQUENCE</scope>
    <source>
        <strain>W1</strain>
    </source>
</reference>
<proteinExistence type="predicted"/>
<evidence type="ECO:0000313" key="2">
    <source>
        <dbReference type="Proteomes" id="UP000008458"/>
    </source>
</evidence>
<dbReference type="Pfam" id="PF03013">
    <property type="entry name" value="Pyr_excise"/>
    <property type="match status" value="1"/>
</dbReference>
<keyword evidence="2" id="KW-1185">Reference proteome</keyword>
<dbReference type="OrthoDB" id="70703at2157"/>
<dbReference type="RefSeq" id="WP_013776634.1">
    <property type="nucleotide sequence ID" value="NC_015518.1"/>
</dbReference>
<reference evidence="1 2" key="1">
    <citation type="journal article" date="2011" name="Extremophiles">
        <title>Genomic analysis of Acidianus hospitalis W1 a host for studying crenarchaeal virus and plasmid life cycles.</title>
        <authorList>
            <person name="You X.Y."/>
            <person name="Liu C."/>
            <person name="Wang S.Y."/>
            <person name="Jiang C.Y."/>
            <person name="Shah S.A."/>
            <person name="Prangishvili D."/>
            <person name="She Q."/>
            <person name="Liu S.J."/>
            <person name="Garrett R.A."/>
        </authorList>
    </citation>
    <scope>NUCLEOTIDE SEQUENCE [LARGE SCALE GENOMIC DNA]</scope>
    <source>
        <strain evidence="1 2">W1</strain>
    </source>
</reference>
<dbReference type="EMBL" id="CP002535">
    <property type="protein sequence ID" value="AEE94719.1"/>
    <property type="molecule type" value="Genomic_DNA"/>
</dbReference>
<dbReference type="Proteomes" id="UP000008458">
    <property type="component" value="Chromosome"/>
</dbReference>
<evidence type="ECO:0000313" key="1">
    <source>
        <dbReference type="EMBL" id="AEE94719.1"/>
    </source>
</evidence>
<dbReference type="AlphaFoldDB" id="F4B799"/>
<accession>F4B799</accession>
<sequence length="151" mass="17984">MRLWSIHPKYLDAHGLLGLWREGLLAQKVLLGETRGYKNHPQLIRFKRTSDPVLYIGTYLYYVYLEGVRRGYSFNKEKIVKYDLTLRMPVTEGQINYEFRHLLEKLKIRNPKMYAELLQVKITEVNPIFFVIKGDVEEWEKVAFFNTQNAI</sequence>
<name>F4B799_ACIHW</name>
<dbReference type="STRING" id="933801.Ahos_1846"/>
<gene>
    <name evidence="1" type="ordered locus">Ahos_1846</name>
</gene>
<protein>
    <submittedName>
        <fullName evidence="1">Pyrimidine dimer DNA glycosylase</fullName>
    </submittedName>
</protein>
<dbReference type="GeneID" id="10601345"/>
<dbReference type="InterPro" id="IPR004260">
    <property type="entry name" value="Pyr-dimer_DNA_glycosylase"/>
</dbReference>
<organism evidence="1 2">
    <name type="scientific">Acidianus hospitalis (strain W1)</name>
    <dbReference type="NCBI Taxonomy" id="933801"/>
    <lineage>
        <taxon>Archaea</taxon>
        <taxon>Thermoproteota</taxon>
        <taxon>Thermoprotei</taxon>
        <taxon>Sulfolobales</taxon>
        <taxon>Sulfolobaceae</taxon>
        <taxon>Acidianus</taxon>
    </lineage>
</organism>
<dbReference type="KEGG" id="aho:Ahos_1846"/>
<dbReference type="eggNOG" id="arCOG05276">
    <property type="taxonomic scope" value="Archaea"/>
</dbReference>